<keyword evidence="1" id="KW-0255">Endonuclease</keyword>
<dbReference type="Pfam" id="PF26595">
    <property type="entry name" value="A_ENA"/>
    <property type="match status" value="1"/>
</dbReference>
<protein>
    <submittedName>
        <fullName evidence="1">Restriction endonuclease subunit S</fullName>
    </submittedName>
</protein>
<keyword evidence="1" id="KW-0540">Nuclease</keyword>
<dbReference type="GO" id="GO:0004519">
    <property type="term" value="F:endonuclease activity"/>
    <property type="evidence" value="ECO:0007669"/>
    <property type="project" value="UniProtKB-KW"/>
</dbReference>
<comment type="caution">
    <text evidence="1">The sequence shown here is derived from an EMBL/GenBank/DDBJ whole genome shotgun (WGS) entry which is preliminary data.</text>
</comment>
<dbReference type="Proteomes" id="UP001596044">
    <property type="component" value="Unassembled WGS sequence"/>
</dbReference>
<keyword evidence="2" id="KW-1185">Reference proteome</keyword>
<evidence type="ECO:0000313" key="2">
    <source>
        <dbReference type="Proteomes" id="UP001596044"/>
    </source>
</evidence>
<reference evidence="2" key="1">
    <citation type="journal article" date="2019" name="Int. J. Syst. Evol. Microbiol.">
        <title>The Global Catalogue of Microorganisms (GCM) 10K type strain sequencing project: providing services to taxonomists for standard genome sequencing and annotation.</title>
        <authorList>
            <consortium name="The Broad Institute Genomics Platform"/>
            <consortium name="The Broad Institute Genome Sequencing Center for Infectious Disease"/>
            <person name="Wu L."/>
            <person name="Ma J."/>
        </authorList>
    </citation>
    <scope>NUCLEOTIDE SEQUENCE [LARGE SCALE GENOMIC DNA]</scope>
    <source>
        <strain evidence="2">KACC 11904</strain>
    </source>
</reference>
<organism evidence="1 2">
    <name type="scientific">Paenibacillus aestuarii</name>
    <dbReference type="NCBI Taxonomy" id="516965"/>
    <lineage>
        <taxon>Bacteria</taxon>
        <taxon>Bacillati</taxon>
        <taxon>Bacillota</taxon>
        <taxon>Bacilli</taxon>
        <taxon>Bacillales</taxon>
        <taxon>Paenibacillaceae</taxon>
        <taxon>Paenibacillus</taxon>
    </lineage>
</organism>
<evidence type="ECO:0000313" key="1">
    <source>
        <dbReference type="EMBL" id="MFC5447342.1"/>
    </source>
</evidence>
<dbReference type="EMBL" id="JBHSMJ010000006">
    <property type="protein sequence ID" value="MFC5447342.1"/>
    <property type="molecule type" value="Genomic_DNA"/>
</dbReference>
<dbReference type="InterPro" id="IPR058705">
    <property type="entry name" value="A_ENA"/>
</dbReference>
<sequence length="123" mass="13099">MDRTESYLSILDAAAKIQLNVALILEAKALHAEKSRNWICHHLSTAAYENNADHLKNTSEIHEQLISVIEGITKMEVAFAKNLNLLIGQDEEEASGMGAGGGLGDMFNFGSGSGIGIGSGLDK</sequence>
<gene>
    <name evidence="1" type="ORF">ACFPOG_03665</name>
</gene>
<dbReference type="RefSeq" id="WP_270884731.1">
    <property type="nucleotide sequence ID" value="NZ_JAQFVF010000078.1"/>
</dbReference>
<keyword evidence="1" id="KW-0378">Hydrolase</keyword>
<accession>A0ABW0K2T1</accession>
<proteinExistence type="predicted"/>
<name>A0ABW0K2T1_9BACL</name>